<evidence type="ECO:0000259" key="12">
    <source>
        <dbReference type="Pfam" id="PF00117"/>
    </source>
</evidence>
<keyword evidence="3 10" id="KW-0028">Amino-acid biosynthesis</keyword>
<keyword evidence="5 10" id="KW-0315">Glutamine amidotransferase</keyword>
<dbReference type="EC" id="3.5.1.2" evidence="10"/>
<comment type="catalytic activity">
    <reaction evidence="9 10">
        <text>L-glutamine + H2O = L-glutamate + NH4(+)</text>
        <dbReference type="Rhea" id="RHEA:15889"/>
        <dbReference type="ChEBI" id="CHEBI:15377"/>
        <dbReference type="ChEBI" id="CHEBI:28938"/>
        <dbReference type="ChEBI" id="CHEBI:29985"/>
        <dbReference type="ChEBI" id="CHEBI:58359"/>
        <dbReference type="EC" id="3.5.1.2"/>
    </reaction>
</comment>
<evidence type="ECO:0000256" key="8">
    <source>
        <dbReference type="ARBA" id="ARBA00047838"/>
    </source>
</evidence>
<dbReference type="Pfam" id="PF00117">
    <property type="entry name" value="GATase"/>
    <property type="match status" value="1"/>
</dbReference>
<keyword evidence="14" id="KW-1185">Reference proteome</keyword>
<comment type="subcellular location">
    <subcellularLocation>
        <location evidence="10">Cytoplasm</location>
    </subcellularLocation>
</comment>
<dbReference type="GO" id="GO:0016829">
    <property type="term" value="F:lyase activity"/>
    <property type="evidence" value="ECO:0007669"/>
    <property type="project" value="UniProtKB-KW"/>
</dbReference>
<evidence type="ECO:0000256" key="6">
    <source>
        <dbReference type="ARBA" id="ARBA00023102"/>
    </source>
</evidence>
<evidence type="ECO:0000313" key="13">
    <source>
        <dbReference type="EMBL" id="KAA5535385.1"/>
    </source>
</evidence>
<comment type="subunit">
    <text evidence="2 10">Heterodimer of HisH and HisF.</text>
</comment>
<evidence type="ECO:0000256" key="4">
    <source>
        <dbReference type="ARBA" id="ARBA00022801"/>
    </source>
</evidence>
<comment type="caution">
    <text evidence="13">The sequence shown here is derived from an EMBL/GenBank/DDBJ whole genome shotgun (WGS) entry which is preliminary data.</text>
</comment>
<keyword evidence="4 10" id="KW-0378">Hydrolase</keyword>
<evidence type="ECO:0000256" key="9">
    <source>
        <dbReference type="ARBA" id="ARBA00049534"/>
    </source>
</evidence>
<keyword evidence="7 10" id="KW-0456">Lyase</keyword>
<dbReference type="GO" id="GO:0000107">
    <property type="term" value="F:imidazoleglycerol-phosphate synthase activity"/>
    <property type="evidence" value="ECO:0007669"/>
    <property type="project" value="UniProtKB-UniRule"/>
</dbReference>
<proteinExistence type="inferred from homology"/>
<evidence type="ECO:0000256" key="11">
    <source>
        <dbReference type="PIRSR" id="PIRSR000495-1"/>
    </source>
</evidence>
<evidence type="ECO:0000256" key="5">
    <source>
        <dbReference type="ARBA" id="ARBA00022962"/>
    </source>
</evidence>
<dbReference type="InterPro" id="IPR029062">
    <property type="entry name" value="Class_I_gatase-like"/>
</dbReference>
<feature type="active site" evidence="10 11">
    <location>
        <position position="188"/>
    </location>
</feature>
<reference evidence="13 14" key="1">
    <citation type="submission" date="2019-09" db="EMBL/GenBank/DDBJ databases">
        <title>Genome sequence and assembly of Flavobacterium sp.</title>
        <authorList>
            <person name="Chhetri G."/>
        </authorList>
    </citation>
    <scope>NUCLEOTIDE SEQUENCE [LARGE SCALE GENOMIC DNA]</scope>
    <source>
        <strain evidence="13 14">SNL9</strain>
    </source>
</reference>
<dbReference type="InterPro" id="IPR017926">
    <property type="entry name" value="GATASE"/>
</dbReference>
<name>A0A5M6CQC0_9FLAO</name>
<dbReference type="PANTHER" id="PTHR42701">
    <property type="entry name" value="IMIDAZOLE GLYCEROL PHOSPHATE SYNTHASE SUBUNIT HISH"/>
    <property type="match status" value="1"/>
</dbReference>
<feature type="active site" evidence="10 11">
    <location>
        <position position="190"/>
    </location>
</feature>
<comment type="function">
    <text evidence="10">IGPS catalyzes the conversion of PRFAR and glutamine to IGP, AICAR and glutamate. The HisH subunit catalyzes the hydrolysis of glutamine to glutamate and ammonia as part of the synthesis of IGP and AICAR. The resulting ammonia molecule is channeled to the active site of HisF.</text>
</comment>
<accession>A0A5M6CQC0</accession>
<feature type="active site" description="Nucleophile" evidence="10 11">
    <location>
        <position position="80"/>
    </location>
</feature>
<keyword evidence="6 10" id="KW-0368">Histidine biosynthesis</keyword>
<dbReference type="GO" id="GO:0004359">
    <property type="term" value="F:glutaminase activity"/>
    <property type="evidence" value="ECO:0007669"/>
    <property type="project" value="UniProtKB-EC"/>
</dbReference>
<dbReference type="SUPFAM" id="SSF52317">
    <property type="entry name" value="Class I glutamine amidotransferase-like"/>
    <property type="match status" value="1"/>
</dbReference>
<organism evidence="13 14">
    <name type="scientific">Paenimyroides baculatum</name>
    <dbReference type="NCBI Taxonomy" id="2608000"/>
    <lineage>
        <taxon>Bacteria</taxon>
        <taxon>Pseudomonadati</taxon>
        <taxon>Bacteroidota</taxon>
        <taxon>Flavobacteriia</taxon>
        <taxon>Flavobacteriales</taxon>
        <taxon>Flavobacteriaceae</taxon>
        <taxon>Paenimyroides</taxon>
    </lineage>
</organism>
<dbReference type="RefSeq" id="WP_150012296.1">
    <property type="nucleotide sequence ID" value="NZ_VWSG01000005.1"/>
</dbReference>
<dbReference type="PANTHER" id="PTHR42701:SF1">
    <property type="entry name" value="IMIDAZOLE GLYCEROL PHOSPHATE SYNTHASE SUBUNIT HISH"/>
    <property type="match status" value="1"/>
</dbReference>
<comment type="pathway">
    <text evidence="1 10">Amino-acid biosynthesis; L-histidine biosynthesis; L-histidine from 5-phospho-alpha-D-ribose 1-diphosphate: step 5/9.</text>
</comment>
<sequence length="207" mass="23019">MVGIINYGVGNISAFKNIYRQLNIPIKVVSSESELTDVTKLILPGVGHFDYAMTRFQDSGMVEKVNQMVINEKVPVVGICVGMQMMANRSDEGILSGLGWIDAEVKKFDSNLMLGQAKLPLPHMGWNDVAALKNSPILSGLESNAQFYFLHSYYFVCHNQENAIATTNYGNSFTCAANNQNIYGIQFHPEKSHKYGIQLLKNFAELC</sequence>
<evidence type="ECO:0000313" key="14">
    <source>
        <dbReference type="Proteomes" id="UP000325141"/>
    </source>
</evidence>
<evidence type="ECO:0000256" key="10">
    <source>
        <dbReference type="HAMAP-Rule" id="MF_00278"/>
    </source>
</evidence>
<dbReference type="EC" id="4.3.2.10" evidence="10"/>
<dbReference type="GO" id="GO:0000105">
    <property type="term" value="P:L-histidine biosynthetic process"/>
    <property type="evidence" value="ECO:0007669"/>
    <property type="project" value="UniProtKB-UniRule"/>
</dbReference>
<protein>
    <recommendedName>
        <fullName evidence="10">Imidazole glycerol phosphate synthase subunit HisH</fullName>
        <ecNumber evidence="10">4.3.2.10</ecNumber>
    </recommendedName>
    <alternativeName>
        <fullName evidence="10">IGP synthase glutaminase subunit</fullName>
        <ecNumber evidence="10">3.5.1.2</ecNumber>
    </alternativeName>
    <alternativeName>
        <fullName evidence="10">IGP synthase subunit HisH</fullName>
    </alternativeName>
    <alternativeName>
        <fullName evidence="10">ImGP synthase subunit HisH</fullName>
        <shortName evidence="10">IGPS subunit HisH</shortName>
    </alternativeName>
</protein>
<dbReference type="Gene3D" id="3.40.50.880">
    <property type="match status" value="1"/>
</dbReference>
<dbReference type="HAMAP" id="MF_00278">
    <property type="entry name" value="HisH"/>
    <property type="match status" value="1"/>
</dbReference>
<dbReference type="NCBIfam" id="TIGR01855">
    <property type="entry name" value="IMP_synth_hisH"/>
    <property type="match status" value="1"/>
</dbReference>
<dbReference type="UniPathway" id="UPA00031">
    <property type="reaction ID" value="UER00010"/>
</dbReference>
<evidence type="ECO:0000256" key="1">
    <source>
        <dbReference type="ARBA" id="ARBA00005091"/>
    </source>
</evidence>
<dbReference type="InterPro" id="IPR010139">
    <property type="entry name" value="Imidazole-glycPsynth_HisH"/>
</dbReference>
<evidence type="ECO:0000256" key="3">
    <source>
        <dbReference type="ARBA" id="ARBA00022605"/>
    </source>
</evidence>
<keyword evidence="10" id="KW-0963">Cytoplasm</keyword>
<evidence type="ECO:0000256" key="2">
    <source>
        <dbReference type="ARBA" id="ARBA00011152"/>
    </source>
</evidence>
<gene>
    <name evidence="10 13" type="primary">hisH</name>
    <name evidence="13" type="ORF">F0460_08705</name>
</gene>
<dbReference type="CDD" id="cd01748">
    <property type="entry name" value="GATase1_IGP_Synthase"/>
    <property type="match status" value="1"/>
</dbReference>
<feature type="domain" description="Glutamine amidotransferase" evidence="12">
    <location>
        <begin position="5"/>
        <end position="203"/>
    </location>
</feature>
<dbReference type="GO" id="GO:0005737">
    <property type="term" value="C:cytoplasm"/>
    <property type="evidence" value="ECO:0007669"/>
    <property type="project" value="UniProtKB-SubCell"/>
</dbReference>
<dbReference type="Proteomes" id="UP000325141">
    <property type="component" value="Unassembled WGS sequence"/>
</dbReference>
<dbReference type="PIRSF" id="PIRSF000495">
    <property type="entry name" value="Amidotransf_hisH"/>
    <property type="match status" value="1"/>
</dbReference>
<dbReference type="AlphaFoldDB" id="A0A5M6CQC0"/>
<dbReference type="PROSITE" id="PS51273">
    <property type="entry name" value="GATASE_TYPE_1"/>
    <property type="match status" value="1"/>
</dbReference>
<evidence type="ECO:0000256" key="7">
    <source>
        <dbReference type="ARBA" id="ARBA00023239"/>
    </source>
</evidence>
<dbReference type="EMBL" id="VWSG01000005">
    <property type="protein sequence ID" value="KAA5535385.1"/>
    <property type="molecule type" value="Genomic_DNA"/>
</dbReference>
<comment type="catalytic activity">
    <reaction evidence="8 10">
        <text>5-[(5-phospho-1-deoxy-D-ribulos-1-ylimino)methylamino]-1-(5-phospho-beta-D-ribosyl)imidazole-4-carboxamide + L-glutamine = D-erythro-1-(imidazol-4-yl)glycerol 3-phosphate + 5-amino-1-(5-phospho-beta-D-ribosyl)imidazole-4-carboxamide + L-glutamate + H(+)</text>
        <dbReference type="Rhea" id="RHEA:24793"/>
        <dbReference type="ChEBI" id="CHEBI:15378"/>
        <dbReference type="ChEBI" id="CHEBI:29985"/>
        <dbReference type="ChEBI" id="CHEBI:58278"/>
        <dbReference type="ChEBI" id="CHEBI:58359"/>
        <dbReference type="ChEBI" id="CHEBI:58475"/>
        <dbReference type="ChEBI" id="CHEBI:58525"/>
        <dbReference type="EC" id="4.3.2.10"/>
    </reaction>
</comment>